<protein>
    <submittedName>
        <fullName evidence="1">Uncharacterized protein</fullName>
    </submittedName>
</protein>
<sequence length="73" mass="8592">MRAPRLSFSEEFRDEWDKENKDPITMEFASNTITSRRKKTSEAENKTKETIETIETNTRAELPWLNELLGCIL</sequence>
<organism evidence="1">
    <name type="scientific">Nematocida ausubeli (strain ATCC PRA-371 / ERTm2)</name>
    <name type="common">Nematode killer fungus</name>
    <dbReference type="NCBI Taxonomy" id="1913371"/>
    <lineage>
        <taxon>Eukaryota</taxon>
        <taxon>Fungi</taxon>
        <taxon>Fungi incertae sedis</taxon>
        <taxon>Microsporidia</taxon>
        <taxon>Nematocida</taxon>
    </lineage>
</organism>
<proteinExistence type="predicted"/>
<dbReference type="Proteomes" id="UP000005622">
    <property type="component" value="Unassembled WGS sequence"/>
</dbReference>
<accession>H8ZAX3</accession>
<gene>
    <name evidence="1" type="ORF">NERG_00722</name>
</gene>
<reference evidence="1" key="1">
    <citation type="submission" date="2011-03" db="EMBL/GenBank/DDBJ databases">
        <title>The Genome Sequence of Nematocida sp1 strain ERTm2.</title>
        <authorList>
            <consortium name="The Broad Institute Genome Sequencing Platform"/>
            <consortium name="The Broad Institute Genome Sequencing Center for Infectious Disease"/>
            <person name="Cuomo C."/>
            <person name="Troemel E."/>
            <person name="Young S.K."/>
            <person name="Zeng Q."/>
            <person name="Gargeya S."/>
            <person name="Fitzgerald M."/>
            <person name="Haas B."/>
            <person name="Abouelleil A."/>
            <person name="Alvarado L."/>
            <person name="Arachchi H.M."/>
            <person name="Berlin A."/>
            <person name="Brown A."/>
            <person name="Chapman S.B."/>
            <person name="Chen Z."/>
            <person name="Dunbar C."/>
            <person name="Freedman E."/>
            <person name="Gearin G."/>
            <person name="Gellesch M."/>
            <person name="Goldberg J."/>
            <person name="Griggs A."/>
            <person name="Gujja S."/>
            <person name="Heilman E.R."/>
            <person name="Heiman D."/>
            <person name="Howarth C."/>
            <person name="Larson L."/>
            <person name="Lui A."/>
            <person name="MacDonald P.J.P."/>
            <person name="Mehta T."/>
            <person name="Montmayeur A."/>
            <person name="Murphy C."/>
            <person name="Neiman D."/>
            <person name="Pearson M."/>
            <person name="Priest M."/>
            <person name="Roberts A."/>
            <person name="Saif S."/>
            <person name="Shea T."/>
            <person name="Shenoy N."/>
            <person name="Sisk P."/>
            <person name="Stolte C."/>
            <person name="Sykes S."/>
            <person name="White J."/>
            <person name="Yandava C."/>
            <person name="Wortman J."/>
            <person name="Nusbaum C."/>
            <person name="Birren B."/>
        </authorList>
    </citation>
    <scope>NUCLEOTIDE SEQUENCE</scope>
    <source>
        <strain evidence="1">ERTm2</strain>
    </source>
</reference>
<evidence type="ECO:0000313" key="1">
    <source>
        <dbReference type="EMBL" id="EHY66026.1"/>
    </source>
</evidence>
<name>H8ZAX3_NEMA1</name>
<dbReference type="AlphaFoldDB" id="H8ZAX3"/>
<dbReference type="HOGENOM" id="CLU_2758380_0_0_1"/>
<dbReference type="EMBL" id="JH604634">
    <property type="protein sequence ID" value="EHY66026.1"/>
    <property type="molecule type" value="Genomic_DNA"/>
</dbReference>